<feature type="region of interest" description="Disordered" evidence="2">
    <location>
        <begin position="367"/>
        <end position="406"/>
    </location>
</feature>
<sequence length="474" mass="54205">MADATNTRVSKPQAKLRDCLMGNDLDISDENEHINSDLNVTDAKIKTPVIHTQCDGKTNNVTFKSLRSECWKQAIINHFGPAKACLLKKGSVIKIVFESEKNHNSTVKHCNGSLDSLHIKSNVLDTQLKQVISKQDEQSTSIESLSSIVTSLQDRVEELENNKRTCNDNENPSVHNDISQVESTPISDINNTSTKLSQVNKTKCDVLILGDSILRRIQPKRFTPQGKTVVRYIRGGAKTCTSFVLKNGQRYEPKNILIHIGARDLQGKGMHEDEFSQCLDQCTKTWNNSNIYVLPIIYRKDIYDDIVNEANNIIELVCDLYPSIHNIERFEPSYDMFHDYVHLNYGKGLPAIVKHLKIALNIPYTNNTQHQRNRRQGDNNFSRSTHQSSYRRDGPNMANHNTNMNSHQSVNPHYGHSFNHQYSPSFNQQHMMPWFLPTNHAMNNPNFNNWRNPWSVPPFGQIHFPPPNQQHAQM</sequence>
<dbReference type="OrthoDB" id="6111124at2759"/>
<evidence type="ECO:0000256" key="2">
    <source>
        <dbReference type="SAM" id="MobiDB-lite"/>
    </source>
</evidence>
<evidence type="ECO:0000313" key="3">
    <source>
        <dbReference type="EMBL" id="CAG2198349.1"/>
    </source>
</evidence>
<dbReference type="SUPFAM" id="SSF52266">
    <property type="entry name" value="SGNH hydrolase"/>
    <property type="match status" value="1"/>
</dbReference>
<keyword evidence="1" id="KW-0175">Coiled coil</keyword>
<dbReference type="AlphaFoldDB" id="A0A8S3QRX6"/>
<comment type="caution">
    <text evidence="3">The sequence shown here is derived from an EMBL/GenBank/DDBJ whole genome shotgun (WGS) entry which is preliminary data.</text>
</comment>
<keyword evidence="4" id="KW-1185">Reference proteome</keyword>
<dbReference type="Proteomes" id="UP000683360">
    <property type="component" value="Unassembled WGS sequence"/>
</dbReference>
<feature type="compositionally biased region" description="Polar residues" evidence="2">
    <location>
        <begin position="378"/>
        <end position="388"/>
    </location>
</feature>
<reference evidence="3" key="1">
    <citation type="submission" date="2021-03" db="EMBL/GenBank/DDBJ databases">
        <authorList>
            <person name="Bekaert M."/>
        </authorList>
    </citation>
    <scope>NUCLEOTIDE SEQUENCE</scope>
</reference>
<name>A0A8S3QRX6_MYTED</name>
<dbReference type="EMBL" id="CAJPWZ010000676">
    <property type="protein sequence ID" value="CAG2198349.1"/>
    <property type="molecule type" value="Genomic_DNA"/>
</dbReference>
<dbReference type="Gene3D" id="3.40.50.1110">
    <property type="entry name" value="SGNH hydrolase"/>
    <property type="match status" value="1"/>
</dbReference>
<evidence type="ECO:0000256" key="1">
    <source>
        <dbReference type="SAM" id="Coils"/>
    </source>
</evidence>
<accession>A0A8S3QRX6</accession>
<organism evidence="3 4">
    <name type="scientific">Mytilus edulis</name>
    <name type="common">Blue mussel</name>
    <dbReference type="NCBI Taxonomy" id="6550"/>
    <lineage>
        <taxon>Eukaryota</taxon>
        <taxon>Metazoa</taxon>
        <taxon>Spiralia</taxon>
        <taxon>Lophotrochozoa</taxon>
        <taxon>Mollusca</taxon>
        <taxon>Bivalvia</taxon>
        <taxon>Autobranchia</taxon>
        <taxon>Pteriomorphia</taxon>
        <taxon>Mytilida</taxon>
        <taxon>Mytiloidea</taxon>
        <taxon>Mytilidae</taxon>
        <taxon>Mytilinae</taxon>
        <taxon>Mytilus</taxon>
    </lineage>
</organism>
<evidence type="ECO:0000313" key="4">
    <source>
        <dbReference type="Proteomes" id="UP000683360"/>
    </source>
</evidence>
<feature type="coiled-coil region" evidence="1">
    <location>
        <begin position="142"/>
        <end position="169"/>
    </location>
</feature>
<gene>
    <name evidence="3" type="ORF">MEDL_13180</name>
</gene>
<proteinExistence type="predicted"/>
<dbReference type="InterPro" id="IPR036514">
    <property type="entry name" value="SGNH_hydro_sf"/>
</dbReference>
<protein>
    <submittedName>
        <fullName evidence="3">Uncharacterized protein</fullName>
    </submittedName>
</protein>